<evidence type="ECO:0000313" key="3">
    <source>
        <dbReference type="EMBL" id="OSS50023.1"/>
    </source>
</evidence>
<dbReference type="InterPro" id="IPR009091">
    <property type="entry name" value="RCC1/BLIP-II"/>
</dbReference>
<evidence type="ECO:0000256" key="2">
    <source>
        <dbReference type="PROSITE-ProRule" id="PRU00235"/>
    </source>
</evidence>
<dbReference type="STRING" id="105696.A0A1Y2M1U8"/>
<dbReference type="Proteomes" id="UP000193240">
    <property type="component" value="Unassembled WGS sequence"/>
</dbReference>
<keyword evidence="1" id="KW-0677">Repeat</keyword>
<dbReference type="PROSITE" id="PS50012">
    <property type="entry name" value="RCC1_3"/>
    <property type="match status" value="1"/>
</dbReference>
<dbReference type="InterPro" id="IPR051210">
    <property type="entry name" value="Ub_ligase/GEF_domain"/>
</dbReference>
<organism evidence="3 4">
    <name type="scientific">Epicoccum nigrum</name>
    <name type="common">Soil fungus</name>
    <name type="synonym">Epicoccum purpurascens</name>
    <dbReference type="NCBI Taxonomy" id="105696"/>
    <lineage>
        <taxon>Eukaryota</taxon>
        <taxon>Fungi</taxon>
        <taxon>Dikarya</taxon>
        <taxon>Ascomycota</taxon>
        <taxon>Pezizomycotina</taxon>
        <taxon>Dothideomycetes</taxon>
        <taxon>Pleosporomycetidae</taxon>
        <taxon>Pleosporales</taxon>
        <taxon>Pleosporineae</taxon>
        <taxon>Didymellaceae</taxon>
        <taxon>Epicoccum</taxon>
    </lineage>
</organism>
<reference evidence="3 4" key="1">
    <citation type="journal article" date="2017" name="Genome Announc.">
        <title>Genome sequence of the saprophytic ascomycete Epicoccum nigrum ICMP 19927 strain isolated from New Zealand.</title>
        <authorList>
            <person name="Fokin M."/>
            <person name="Fleetwood D."/>
            <person name="Weir B.S."/>
            <person name="Villas-Boas S.G."/>
        </authorList>
    </citation>
    <scope>NUCLEOTIDE SEQUENCE [LARGE SCALE GENOMIC DNA]</scope>
    <source>
        <strain evidence="3 4">ICMP 19927</strain>
    </source>
</reference>
<dbReference type="PANTHER" id="PTHR22870">
    <property type="entry name" value="REGULATOR OF CHROMOSOME CONDENSATION"/>
    <property type="match status" value="1"/>
</dbReference>
<evidence type="ECO:0000313" key="4">
    <source>
        <dbReference type="Proteomes" id="UP000193240"/>
    </source>
</evidence>
<keyword evidence="4" id="KW-1185">Reference proteome</keyword>
<dbReference type="InterPro" id="IPR000408">
    <property type="entry name" value="Reg_chr_condens"/>
</dbReference>
<dbReference type="InParanoid" id="A0A1Y2M1U8"/>
<dbReference type="AlphaFoldDB" id="A0A1Y2M1U8"/>
<sequence length="419" mass="45382">MPQTLYRFGIDPSDPSAKATIPTTIVTNARIEVLWSAWCDLIHTTLNGDGTRSINYLGTSLNASQQLDVSQSLLSSGYPLQFFGTAMHDGVRGHIANSKVTIYGTPAEKATLGDHYRDVAVWSSPYHLHQSVSMCGDGSLLVACRHKQRPKPGSEDTISEPHSITSLVKEHPSNAHHGQETKHPKPQTISYVASLRELQDQYSRTDPAKSVASFAPTQLVVNATTATALDQEGRVYTRTTDPRYPTCLGRAHTGTSTFEPVPYLSETRITKIASGGYMTAAVSAEGELFLWGQANPGTKGELGVLHRLDYASDVEEARKTTIQSDGMTDDDVRCLVIYIQGKEAMAYDVAVGFGHILVAARDDLGNRVVFGAGSGSEGQLGISGISDFCEEFSELEALRNKDIVQMKATGWTSLVVISE</sequence>
<proteinExistence type="predicted"/>
<protein>
    <submittedName>
        <fullName evidence="3">Uncharacterized protein</fullName>
    </submittedName>
</protein>
<gene>
    <name evidence="3" type="ORF">B5807_04799</name>
</gene>
<feature type="repeat" description="RCC1" evidence="2">
    <location>
        <begin position="233"/>
        <end position="285"/>
    </location>
</feature>
<dbReference type="EMBL" id="KZ107842">
    <property type="protein sequence ID" value="OSS50023.1"/>
    <property type="molecule type" value="Genomic_DNA"/>
</dbReference>
<dbReference type="SUPFAM" id="SSF50985">
    <property type="entry name" value="RCC1/BLIP-II"/>
    <property type="match status" value="1"/>
</dbReference>
<evidence type="ECO:0000256" key="1">
    <source>
        <dbReference type="ARBA" id="ARBA00022737"/>
    </source>
</evidence>
<dbReference type="PANTHER" id="PTHR22870:SF408">
    <property type="entry name" value="OS09G0560450 PROTEIN"/>
    <property type="match status" value="1"/>
</dbReference>
<name>A0A1Y2M1U8_EPING</name>
<accession>A0A1Y2M1U8</accession>
<dbReference type="Gene3D" id="2.130.10.30">
    <property type="entry name" value="Regulator of chromosome condensation 1/beta-lactamase-inhibitor protein II"/>
    <property type="match status" value="1"/>
</dbReference>